<gene>
    <name evidence="2" type="ORF">BpHYR1_025549</name>
</gene>
<keyword evidence="3" id="KW-1185">Reference proteome</keyword>
<comment type="caution">
    <text evidence="2">The sequence shown here is derived from an EMBL/GenBank/DDBJ whole genome shotgun (WGS) entry which is preliminary data.</text>
</comment>
<dbReference type="AlphaFoldDB" id="A0A3M7QZM1"/>
<evidence type="ECO:0000256" key="1">
    <source>
        <dbReference type="SAM" id="SignalP"/>
    </source>
</evidence>
<reference evidence="2 3" key="1">
    <citation type="journal article" date="2018" name="Sci. Rep.">
        <title>Genomic signatures of local adaptation to the degree of environmental predictability in rotifers.</title>
        <authorList>
            <person name="Franch-Gras L."/>
            <person name="Hahn C."/>
            <person name="Garcia-Roger E.M."/>
            <person name="Carmona M.J."/>
            <person name="Serra M."/>
            <person name="Gomez A."/>
        </authorList>
    </citation>
    <scope>NUCLEOTIDE SEQUENCE [LARGE SCALE GENOMIC DNA]</scope>
    <source>
        <strain evidence="2">HYR1</strain>
    </source>
</reference>
<organism evidence="2 3">
    <name type="scientific">Brachionus plicatilis</name>
    <name type="common">Marine rotifer</name>
    <name type="synonym">Brachionus muelleri</name>
    <dbReference type="NCBI Taxonomy" id="10195"/>
    <lineage>
        <taxon>Eukaryota</taxon>
        <taxon>Metazoa</taxon>
        <taxon>Spiralia</taxon>
        <taxon>Gnathifera</taxon>
        <taxon>Rotifera</taxon>
        <taxon>Eurotatoria</taxon>
        <taxon>Monogononta</taxon>
        <taxon>Pseudotrocha</taxon>
        <taxon>Ploima</taxon>
        <taxon>Brachionidae</taxon>
        <taxon>Brachionus</taxon>
    </lineage>
</organism>
<evidence type="ECO:0000313" key="2">
    <source>
        <dbReference type="EMBL" id="RNA16807.1"/>
    </source>
</evidence>
<keyword evidence="1" id="KW-0732">Signal</keyword>
<feature type="signal peptide" evidence="1">
    <location>
        <begin position="1"/>
        <end position="19"/>
    </location>
</feature>
<dbReference type="EMBL" id="REGN01004618">
    <property type="protein sequence ID" value="RNA16807.1"/>
    <property type="molecule type" value="Genomic_DNA"/>
</dbReference>
<protein>
    <submittedName>
        <fullName evidence="2">Uncharacterized protein</fullName>
    </submittedName>
</protein>
<proteinExistence type="predicted"/>
<sequence>MYNFKICFGLLSLIFFIDCVDVEKSIRQIFSLPLCRISLIMIILAERNEKPRFKQNKNIFFSDKLIT</sequence>
<dbReference type="Proteomes" id="UP000276133">
    <property type="component" value="Unassembled WGS sequence"/>
</dbReference>
<name>A0A3M7QZM1_BRAPC</name>
<evidence type="ECO:0000313" key="3">
    <source>
        <dbReference type="Proteomes" id="UP000276133"/>
    </source>
</evidence>
<accession>A0A3M7QZM1</accession>
<feature type="chain" id="PRO_5018243567" evidence="1">
    <location>
        <begin position="20"/>
        <end position="67"/>
    </location>
</feature>